<dbReference type="NCBIfam" id="TIGR00778">
    <property type="entry name" value="ahpD_dom"/>
    <property type="match status" value="1"/>
</dbReference>
<feature type="domain" description="Carboxymuconolactone decarboxylase-like" evidence="1">
    <location>
        <begin position="54"/>
        <end position="98"/>
    </location>
</feature>
<dbReference type="Gene3D" id="1.20.1290.10">
    <property type="entry name" value="AhpD-like"/>
    <property type="match status" value="1"/>
</dbReference>
<dbReference type="InterPro" id="IPR029032">
    <property type="entry name" value="AhpD-like"/>
</dbReference>
<name>A0A7W9KPF0_9PSEU</name>
<dbReference type="Proteomes" id="UP000585638">
    <property type="component" value="Unassembled WGS sequence"/>
</dbReference>
<evidence type="ECO:0000313" key="2">
    <source>
        <dbReference type="EMBL" id="MBB5896291.1"/>
    </source>
</evidence>
<dbReference type="GO" id="GO:0051920">
    <property type="term" value="F:peroxiredoxin activity"/>
    <property type="evidence" value="ECO:0007669"/>
    <property type="project" value="InterPro"/>
</dbReference>
<dbReference type="Pfam" id="PF02627">
    <property type="entry name" value="CMD"/>
    <property type="match status" value="1"/>
</dbReference>
<evidence type="ECO:0000259" key="1">
    <source>
        <dbReference type="Pfam" id="PF02627"/>
    </source>
</evidence>
<dbReference type="AlphaFoldDB" id="A0A7W9KPF0"/>
<sequence length="341" mass="36661">MSGALLRAVLRRRPARIRYVSPVPDQAVYREVEREFGLVAPPITLHSPHPLALAAGWVMLRESLVVTTSASRRDKEVVAAAVSLGNACPYCVAVHSATLHGLAPDGVGRLLAAGRLERIQDAEVRRLAGWAHDTGRRELARPAALPDHAAVAVVFHYINRMVTVFLDDSPVPAQVPARVRPLVLRTLGRFLRPAALARHAPGTSLSLLPPAPPPADLGWAEGSPVLTDAFSRVYAAGDEIGRQSVPESVRALVEAELAAWDGRPRGISRGWVDTALLDCPDADRAAGRLALLVALAPYQVDEQVVAEFRRTDPRDATLVGLASWSSLTAARRVGSWLGRPT</sequence>
<dbReference type="InterPro" id="IPR004675">
    <property type="entry name" value="AhpD_core"/>
</dbReference>
<protein>
    <submittedName>
        <fullName evidence="2">AhpD family alkylhydroperoxidase</fullName>
    </submittedName>
</protein>
<reference evidence="2 3" key="1">
    <citation type="submission" date="2020-08" db="EMBL/GenBank/DDBJ databases">
        <title>Sequencing the genomes of 1000 actinobacteria strains.</title>
        <authorList>
            <person name="Klenk H.-P."/>
        </authorList>
    </citation>
    <scope>NUCLEOTIDE SEQUENCE [LARGE SCALE GENOMIC DNA]</scope>
    <source>
        <strain evidence="2 3">DSM 43851</strain>
    </source>
</reference>
<comment type="caution">
    <text evidence="2">The sequence shown here is derived from an EMBL/GenBank/DDBJ whole genome shotgun (WGS) entry which is preliminary data.</text>
</comment>
<keyword evidence="3" id="KW-1185">Reference proteome</keyword>
<dbReference type="RefSeq" id="WP_184867974.1">
    <property type="nucleotide sequence ID" value="NZ_BAAAWY010000101.1"/>
</dbReference>
<proteinExistence type="predicted"/>
<evidence type="ECO:0000313" key="3">
    <source>
        <dbReference type="Proteomes" id="UP000585638"/>
    </source>
</evidence>
<dbReference type="SUPFAM" id="SSF69118">
    <property type="entry name" value="AhpD-like"/>
    <property type="match status" value="1"/>
</dbReference>
<keyword evidence="2" id="KW-0575">Peroxidase</keyword>
<keyword evidence="2" id="KW-0560">Oxidoreductase</keyword>
<dbReference type="InterPro" id="IPR003779">
    <property type="entry name" value="CMD-like"/>
</dbReference>
<organism evidence="2 3">
    <name type="scientific">Kutzneria kofuensis</name>
    <dbReference type="NCBI Taxonomy" id="103725"/>
    <lineage>
        <taxon>Bacteria</taxon>
        <taxon>Bacillati</taxon>
        <taxon>Actinomycetota</taxon>
        <taxon>Actinomycetes</taxon>
        <taxon>Pseudonocardiales</taxon>
        <taxon>Pseudonocardiaceae</taxon>
        <taxon>Kutzneria</taxon>
    </lineage>
</organism>
<accession>A0A7W9KPF0</accession>
<dbReference type="EMBL" id="JACHIR010000001">
    <property type="protein sequence ID" value="MBB5896291.1"/>
    <property type="molecule type" value="Genomic_DNA"/>
</dbReference>
<gene>
    <name evidence="2" type="ORF">BJ998_007487</name>
</gene>